<dbReference type="AlphaFoldDB" id="A0AAV6T5N8"/>
<dbReference type="Proteomes" id="UP000693946">
    <property type="component" value="Linkage Group LG1"/>
</dbReference>
<evidence type="ECO:0000256" key="2">
    <source>
        <dbReference type="SAM" id="MobiDB-lite"/>
    </source>
</evidence>
<dbReference type="GO" id="GO:0007173">
    <property type="term" value="P:epidermal growth factor receptor signaling pathway"/>
    <property type="evidence" value="ECO:0007669"/>
    <property type="project" value="TreeGrafter"/>
</dbReference>
<accession>A0AAV6T5N8</accession>
<gene>
    <name evidence="4" type="ORF">JOB18_014520</name>
</gene>
<proteinExistence type="predicted"/>
<dbReference type="PANTHER" id="PTHR14454">
    <property type="entry name" value="GRB2-ASSOCIATED AND REGULATOR OF MAPK PROTEIN FAMILY MEMBER"/>
    <property type="match status" value="1"/>
</dbReference>
<dbReference type="Pfam" id="PF12736">
    <property type="entry name" value="CABIT"/>
    <property type="match status" value="1"/>
</dbReference>
<dbReference type="GO" id="GO:0070064">
    <property type="term" value="F:proline-rich region binding"/>
    <property type="evidence" value="ECO:0007669"/>
    <property type="project" value="TreeGrafter"/>
</dbReference>
<keyword evidence="1" id="KW-0597">Phosphoprotein</keyword>
<evidence type="ECO:0000313" key="5">
    <source>
        <dbReference type="Proteomes" id="UP000693946"/>
    </source>
</evidence>
<keyword evidence="5" id="KW-1185">Reference proteome</keyword>
<evidence type="ECO:0000313" key="4">
    <source>
        <dbReference type="EMBL" id="KAG7524615.1"/>
    </source>
</evidence>
<evidence type="ECO:0000259" key="3">
    <source>
        <dbReference type="Pfam" id="PF12736"/>
    </source>
</evidence>
<evidence type="ECO:0000256" key="1">
    <source>
        <dbReference type="ARBA" id="ARBA00022553"/>
    </source>
</evidence>
<dbReference type="CDD" id="cd09525">
    <property type="entry name" value="SAM_GAREM"/>
    <property type="match status" value="1"/>
</dbReference>
<dbReference type="PANTHER" id="PTHR14454:SF6">
    <property type="entry name" value="GRB2-ASSOCIATED AND REGULATOR OF MAPK PROTEIN 1"/>
    <property type="match status" value="1"/>
</dbReference>
<dbReference type="GO" id="GO:0071364">
    <property type="term" value="P:cellular response to epidermal growth factor stimulus"/>
    <property type="evidence" value="ECO:0007669"/>
    <property type="project" value="TreeGrafter"/>
</dbReference>
<dbReference type="EMBL" id="JAGKHQ010000001">
    <property type="protein sequence ID" value="KAG7524615.1"/>
    <property type="molecule type" value="Genomic_DNA"/>
</dbReference>
<dbReference type="InterPro" id="IPR025946">
    <property type="entry name" value="CABIT_dom"/>
</dbReference>
<dbReference type="InterPro" id="IPR052281">
    <property type="entry name" value="GAREM"/>
</dbReference>
<protein>
    <recommendedName>
        <fullName evidence="3">CABIT domain-containing protein</fullName>
    </recommendedName>
</protein>
<feature type="compositionally biased region" description="Gly residues" evidence="2">
    <location>
        <begin position="361"/>
        <end position="371"/>
    </location>
</feature>
<sequence>MDLGTMLYNNLKDVTWSTTSLPLDQLVTAYRLPQIVKLDNGQLVEGLRDNDYLLIHSCRQWTTITAHSLEEGHYVIGPKIEIPVHYEGQFKLLEQDRDVKEPVQYFNSVEEVAKAFPERVYVMEEITFNVKMASGECNEDTEVYNITLSTGDELTLMGQAEILYAKTFKEKSRFNTIFKKIGKLNSISKIGRGKMPCLICMNHRTNESISLPFQCKGRFSTCSPLELQMQDGEHTIRNIVEKTRLPVNVTVPGTPPRNQHDLHLIREGHRYKLVNIQTKTVVVCCVLRSNKIIPIHFPFHMAMPRFIIPEELLQGELWLDTMVHRWFSFCQDQFDIDDYSRAVRDVRTDWNDEGKSPKKGSGNGSCSGSSGGSSTSNGCPSNMQIPSSLSYARDELTQSFHRLSVCVYGSNLHGNSEVNLQGCMTLCGDWALLPSDCIPSDSGENEHFFPELLDSTSQQPPFNKSDVPYEELWLDHLRSQIPKPSLSEGIRGINNGCGTTAALSYPVTCPVGAITSSDVSLTPPPVPPKSEAVKEECRLLNAPPIPPRGLKQMPSVPIPSKPRQKETRSPSPTLSYYSSGLHNISGACEQEAADPQEQSHVCYPCNWGKSNSTEPNTLPSSSLPSDGMSSRLSWPNNFSGGESHCMEEFLPSSCRSYYSYPRKRSPSTPKTCTSSLVDFDGREHALSSKNFRLQNASLNQVCTKSSSYNSEVYRDKPIEESNTKQSLSCPILPPRTPKSNAVKKCTDVPLAPGCDSQQDNTECSLTQPEQSTKEIYSICNSLTPENPSLSPAVQWQPPSSLAGLSIEEVSKSLRFIGLPDDIVSLFVSEKIDGNLLLQLTEEILSEDFKLSKLQVKKLMQFINGWRPKI</sequence>
<name>A0AAV6T5N8_SOLSE</name>
<reference evidence="4 5" key="1">
    <citation type="journal article" date="2021" name="Sci. Rep.">
        <title>Chromosome anchoring in Senegalese sole (Solea senegalensis) reveals sex-associated markers and genome rearrangements in flatfish.</title>
        <authorList>
            <person name="Guerrero-Cozar I."/>
            <person name="Gomez-Garrido J."/>
            <person name="Berbel C."/>
            <person name="Martinez-Blanch J.F."/>
            <person name="Alioto T."/>
            <person name="Claros M.G."/>
            <person name="Gagnaire P.A."/>
            <person name="Manchado M."/>
        </authorList>
    </citation>
    <scope>NUCLEOTIDE SEQUENCE [LARGE SCALE GENOMIC DNA]</scope>
    <source>
        <strain evidence="4">Sse05_10M</strain>
    </source>
</reference>
<feature type="domain" description="CABIT" evidence="3">
    <location>
        <begin position="32"/>
        <end position="298"/>
    </location>
</feature>
<feature type="region of interest" description="Disordered" evidence="2">
    <location>
        <begin position="541"/>
        <end position="576"/>
    </location>
</feature>
<feature type="region of interest" description="Disordered" evidence="2">
    <location>
        <begin position="350"/>
        <end position="380"/>
    </location>
</feature>
<comment type="caution">
    <text evidence="4">The sequence shown here is derived from an EMBL/GenBank/DDBJ whole genome shotgun (WGS) entry which is preliminary data.</text>
</comment>
<organism evidence="4 5">
    <name type="scientific">Solea senegalensis</name>
    <name type="common">Senegalese sole</name>
    <dbReference type="NCBI Taxonomy" id="28829"/>
    <lineage>
        <taxon>Eukaryota</taxon>
        <taxon>Metazoa</taxon>
        <taxon>Chordata</taxon>
        <taxon>Craniata</taxon>
        <taxon>Vertebrata</taxon>
        <taxon>Euteleostomi</taxon>
        <taxon>Actinopterygii</taxon>
        <taxon>Neopterygii</taxon>
        <taxon>Teleostei</taxon>
        <taxon>Neoteleostei</taxon>
        <taxon>Acanthomorphata</taxon>
        <taxon>Carangaria</taxon>
        <taxon>Pleuronectiformes</taxon>
        <taxon>Pleuronectoidei</taxon>
        <taxon>Soleidae</taxon>
        <taxon>Solea</taxon>
    </lineage>
</organism>